<dbReference type="OrthoDB" id="1640476at2759"/>
<dbReference type="Pfam" id="PF16455">
    <property type="entry name" value="UBD"/>
    <property type="match status" value="1"/>
</dbReference>
<protein>
    <recommendedName>
        <fullName evidence="1">DC-UbP/UBTD2 N-terminal domain-containing protein</fullName>
    </recommendedName>
</protein>
<proteinExistence type="predicted"/>
<dbReference type="OMA" id="DGANISM"/>
<evidence type="ECO:0000259" key="1">
    <source>
        <dbReference type="Pfam" id="PF16455"/>
    </source>
</evidence>
<dbReference type="InterPro" id="IPR039869">
    <property type="entry name" value="UBTD1/2"/>
</dbReference>
<organism evidence="2 3">
    <name type="scientific">Chiloscyllium punctatum</name>
    <name type="common">Brownbanded bambooshark</name>
    <name type="synonym">Hemiscyllium punctatum</name>
    <dbReference type="NCBI Taxonomy" id="137246"/>
    <lineage>
        <taxon>Eukaryota</taxon>
        <taxon>Metazoa</taxon>
        <taxon>Chordata</taxon>
        <taxon>Craniata</taxon>
        <taxon>Vertebrata</taxon>
        <taxon>Chondrichthyes</taxon>
        <taxon>Elasmobranchii</taxon>
        <taxon>Galeomorphii</taxon>
        <taxon>Galeoidea</taxon>
        <taxon>Orectolobiformes</taxon>
        <taxon>Hemiscylliidae</taxon>
        <taxon>Chiloscyllium</taxon>
    </lineage>
</organism>
<gene>
    <name evidence="2" type="ORF">chiPu_0031118</name>
</gene>
<keyword evidence="3" id="KW-1185">Reference proteome</keyword>
<name>A0A401TXE2_CHIPU</name>
<dbReference type="Gene3D" id="1.20.225.20">
    <property type="entry name" value="Ub domain-containing protein, DC-UbP/UBTD2, N-terminal domain"/>
    <property type="match status" value="1"/>
</dbReference>
<sequence>RNEPLKKERPKWKSDYPMTDGQLRSKRDEFWDTAPAFEGRKEIWDALKAAAYAIECNDHELAQAIVDGASITLPHGKHNSVKWCFTTCS</sequence>
<accession>A0A401TXE2</accession>
<dbReference type="InterPro" id="IPR032752">
    <property type="entry name" value="DC-UbP/UBTD2_N"/>
</dbReference>
<feature type="domain" description="DC-UbP/UBTD2 N-terminal" evidence="1">
    <location>
        <begin position="2"/>
        <end position="77"/>
    </location>
</feature>
<feature type="non-terminal residue" evidence="2">
    <location>
        <position position="1"/>
    </location>
</feature>
<dbReference type="STRING" id="137246.A0A401TXE2"/>
<evidence type="ECO:0000313" key="3">
    <source>
        <dbReference type="Proteomes" id="UP000287033"/>
    </source>
</evidence>
<evidence type="ECO:0000313" key="2">
    <source>
        <dbReference type="EMBL" id="GCC47286.1"/>
    </source>
</evidence>
<dbReference type="EMBL" id="BEZZ01201158">
    <property type="protein sequence ID" value="GCC47286.1"/>
    <property type="molecule type" value="Genomic_DNA"/>
</dbReference>
<dbReference type="Proteomes" id="UP000287033">
    <property type="component" value="Unassembled WGS sequence"/>
</dbReference>
<dbReference type="PANTHER" id="PTHR13609">
    <property type="entry name" value="UBIQUITIN DOMAIN CONTAINING 1 PROTEIN-RELATED"/>
    <property type="match status" value="1"/>
</dbReference>
<dbReference type="AlphaFoldDB" id="A0A401TXE2"/>
<comment type="caution">
    <text evidence="2">The sequence shown here is derived from an EMBL/GenBank/DDBJ whole genome shotgun (WGS) entry which is preliminary data.</text>
</comment>
<reference evidence="2 3" key="1">
    <citation type="journal article" date="2018" name="Nat. Ecol. Evol.">
        <title>Shark genomes provide insights into elasmobranch evolution and the origin of vertebrates.</title>
        <authorList>
            <person name="Hara Y"/>
            <person name="Yamaguchi K"/>
            <person name="Onimaru K"/>
            <person name="Kadota M"/>
            <person name="Koyanagi M"/>
            <person name="Keeley SD"/>
            <person name="Tatsumi K"/>
            <person name="Tanaka K"/>
            <person name="Motone F"/>
            <person name="Kageyama Y"/>
            <person name="Nozu R"/>
            <person name="Adachi N"/>
            <person name="Nishimura O"/>
            <person name="Nakagawa R"/>
            <person name="Tanegashima C"/>
            <person name="Kiyatake I"/>
            <person name="Matsumoto R"/>
            <person name="Murakumo K"/>
            <person name="Nishida K"/>
            <person name="Terakita A"/>
            <person name="Kuratani S"/>
            <person name="Sato K"/>
            <person name="Hyodo S Kuraku.S."/>
        </authorList>
    </citation>
    <scope>NUCLEOTIDE SEQUENCE [LARGE SCALE GENOMIC DNA]</scope>
</reference>
<dbReference type="InterPro" id="IPR038169">
    <property type="entry name" value="DC-UbP/UBTD2_N_sf"/>
</dbReference>